<dbReference type="InterPro" id="IPR036490">
    <property type="entry name" value="ThsB_TIR-like_sf"/>
</dbReference>
<comment type="caution">
    <text evidence="1">The sequence shown here is derived from an EMBL/GenBank/DDBJ whole genome shotgun (WGS) entry which is preliminary data.</text>
</comment>
<sequence>MTDKTYKLLITKGNDPDDQYGFYKERIDSQNDFSYIEYNTEDNDLTDEVFEDVDVIVMLFGLYHNNQEMFEELFEKSKEFGVPVLLVRFFGMEYILKELEERSDAVVGWNPHCIVDAIETLVNGKDWVKPCDTGEKP</sequence>
<reference evidence="1" key="1">
    <citation type="submission" date="2019-04" db="EMBL/GenBank/DDBJ databases">
        <title>Evolution of Biomass-Degrading Anaerobic Consortia Revealed by Metagenomics.</title>
        <authorList>
            <person name="Peng X."/>
        </authorList>
    </citation>
    <scope>NUCLEOTIDE SEQUENCE</scope>
    <source>
        <strain evidence="1">SIG18</strain>
    </source>
</reference>
<evidence type="ECO:0000313" key="2">
    <source>
        <dbReference type="Proteomes" id="UP000783037"/>
    </source>
</evidence>
<dbReference type="AlphaFoldDB" id="A0A8T3V422"/>
<dbReference type="RefSeq" id="WP_303738395.1">
    <property type="nucleotide sequence ID" value="NZ_SUTK01000006.1"/>
</dbReference>
<protein>
    <submittedName>
        <fullName evidence="1">Nuclease</fullName>
    </submittedName>
</protein>
<dbReference type="SUPFAM" id="SSF52206">
    <property type="entry name" value="Hypothetical protein MTH538"/>
    <property type="match status" value="1"/>
</dbReference>
<organism evidence="1 2">
    <name type="scientific">Methanobrevibacter thaueri</name>
    <dbReference type="NCBI Taxonomy" id="190975"/>
    <lineage>
        <taxon>Archaea</taxon>
        <taxon>Methanobacteriati</taxon>
        <taxon>Methanobacteriota</taxon>
        <taxon>Methanomada group</taxon>
        <taxon>Methanobacteria</taxon>
        <taxon>Methanobacteriales</taxon>
        <taxon>Methanobacteriaceae</taxon>
        <taxon>Methanobrevibacter</taxon>
    </lineage>
</organism>
<dbReference type="Proteomes" id="UP000783037">
    <property type="component" value="Unassembled WGS sequence"/>
</dbReference>
<dbReference type="Gene3D" id="3.40.50.9200">
    <property type="entry name" value="Hypothetical protein MTH538"/>
    <property type="match status" value="1"/>
</dbReference>
<accession>A0A8T3V422</accession>
<proteinExistence type="predicted"/>
<dbReference type="EMBL" id="SUTK01000006">
    <property type="protein sequence ID" value="MBE6501282.1"/>
    <property type="molecule type" value="Genomic_DNA"/>
</dbReference>
<evidence type="ECO:0000313" key="1">
    <source>
        <dbReference type="EMBL" id="MBE6501282.1"/>
    </source>
</evidence>
<gene>
    <name evidence="1" type="ORF">E7Z79_02445</name>
</gene>
<name>A0A8T3V422_9EURY</name>